<accession>A0AAJ8LU29</accession>
<dbReference type="PANTHER" id="PTHR43877">
    <property type="entry name" value="AMINOALKYLPHOSPHONATE N-ACETYLTRANSFERASE-RELATED-RELATED"/>
    <property type="match status" value="1"/>
</dbReference>
<dbReference type="RefSeq" id="WP_338484455.1">
    <property type="nucleotide sequence ID" value="NZ_CP144914.1"/>
</dbReference>
<evidence type="ECO:0000259" key="3">
    <source>
        <dbReference type="PROSITE" id="PS51186"/>
    </source>
</evidence>
<sequence>MMMDVRIALSETERADVYKIRRSVFIDEQGVPESVEIDDKEEQSIHFIFYKESQPVGAARLRLIDQAAKAERVCILSSERSSGLGRLLMDKMEETAKQRGAEVMRLNAQTHAEAFYLAIGYTTVSSSPFLDAGIEHVTMEKRL</sequence>
<evidence type="ECO:0000313" key="4">
    <source>
        <dbReference type="EMBL" id="WWD78779.1"/>
    </source>
</evidence>
<organism evidence="4 5">
    <name type="scientific">Alkalicoccus halolimnae</name>
    <dbReference type="NCBI Taxonomy" id="1667239"/>
    <lineage>
        <taxon>Bacteria</taxon>
        <taxon>Bacillati</taxon>
        <taxon>Bacillota</taxon>
        <taxon>Bacilli</taxon>
        <taxon>Bacillales</taxon>
        <taxon>Bacillaceae</taxon>
        <taxon>Alkalicoccus</taxon>
    </lineage>
</organism>
<keyword evidence="5" id="KW-1185">Reference proteome</keyword>
<keyword evidence="1 4" id="KW-0808">Transferase</keyword>
<dbReference type="PROSITE" id="PS51186">
    <property type="entry name" value="GNAT"/>
    <property type="match status" value="1"/>
</dbReference>
<dbReference type="SUPFAM" id="SSF55729">
    <property type="entry name" value="Acyl-CoA N-acyltransferases (Nat)"/>
    <property type="match status" value="1"/>
</dbReference>
<dbReference type="InterPro" id="IPR050832">
    <property type="entry name" value="Bact_Acetyltransf"/>
</dbReference>
<dbReference type="Proteomes" id="UP000321816">
    <property type="component" value="Chromosome"/>
</dbReference>
<dbReference type="PANTHER" id="PTHR43877:SF2">
    <property type="entry name" value="AMINOALKYLPHOSPHONATE N-ACETYLTRANSFERASE-RELATED"/>
    <property type="match status" value="1"/>
</dbReference>
<dbReference type="CDD" id="cd04301">
    <property type="entry name" value="NAT_SF"/>
    <property type="match status" value="1"/>
</dbReference>
<evidence type="ECO:0000313" key="5">
    <source>
        <dbReference type="Proteomes" id="UP000321816"/>
    </source>
</evidence>
<dbReference type="Gene3D" id="3.40.630.30">
    <property type="match status" value="1"/>
</dbReference>
<proteinExistence type="predicted"/>
<reference evidence="4 5" key="1">
    <citation type="submission" date="2024-01" db="EMBL/GenBank/DDBJ databases">
        <title>Complete Genome Sequence of Alkalicoccus halolimnae BZ-SZ-XJ29T, a Moderately Halophilic Bacterium Isolated from a Salt Lake.</title>
        <authorList>
            <person name="Zhao B."/>
        </authorList>
    </citation>
    <scope>NUCLEOTIDE SEQUENCE [LARGE SCALE GENOMIC DNA]</scope>
    <source>
        <strain evidence="4 5">BZ-SZ-XJ29</strain>
    </source>
</reference>
<dbReference type="Pfam" id="PF13673">
    <property type="entry name" value="Acetyltransf_10"/>
    <property type="match status" value="1"/>
</dbReference>
<dbReference type="EMBL" id="CP144914">
    <property type="protein sequence ID" value="WWD78779.1"/>
    <property type="molecule type" value="Genomic_DNA"/>
</dbReference>
<keyword evidence="2 4" id="KW-0012">Acyltransferase</keyword>
<evidence type="ECO:0000256" key="2">
    <source>
        <dbReference type="ARBA" id="ARBA00023315"/>
    </source>
</evidence>
<name>A0AAJ8LU29_9BACI</name>
<dbReference type="EC" id="2.3.1.-" evidence="4"/>
<feature type="domain" description="N-acetyltransferase" evidence="3">
    <location>
        <begin position="3"/>
        <end position="143"/>
    </location>
</feature>
<gene>
    <name evidence="4" type="ORF">FTX54_010100</name>
</gene>
<dbReference type="InterPro" id="IPR016181">
    <property type="entry name" value="Acyl_CoA_acyltransferase"/>
</dbReference>
<dbReference type="AlphaFoldDB" id="A0AAJ8LU29"/>
<evidence type="ECO:0000256" key="1">
    <source>
        <dbReference type="ARBA" id="ARBA00022679"/>
    </source>
</evidence>
<dbReference type="GO" id="GO:0016747">
    <property type="term" value="F:acyltransferase activity, transferring groups other than amino-acyl groups"/>
    <property type="evidence" value="ECO:0007669"/>
    <property type="project" value="InterPro"/>
</dbReference>
<dbReference type="KEGG" id="ahal:FTX54_010100"/>
<protein>
    <submittedName>
        <fullName evidence="4">GNAT family N-acetyltransferase</fullName>
        <ecNumber evidence="4">2.3.1.-</ecNumber>
    </submittedName>
</protein>
<dbReference type="InterPro" id="IPR000182">
    <property type="entry name" value="GNAT_dom"/>
</dbReference>